<dbReference type="EMBL" id="KN831789">
    <property type="protein sequence ID" value="KIM38771.1"/>
    <property type="molecule type" value="Genomic_DNA"/>
</dbReference>
<dbReference type="HOGENOM" id="CLU_3050550_0_0_1"/>
<organism evidence="2 3">
    <name type="scientific">Hebeloma cylindrosporum</name>
    <dbReference type="NCBI Taxonomy" id="76867"/>
    <lineage>
        <taxon>Eukaryota</taxon>
        <taxon>Fungi</taxon>
        <taxon>Dikarya</taxon>
        <taxon>Basidiomycota</taxon>
        <taxon>Agaricomycotina</taxon>
        <taxon>Agaricomycetes</taxon>
        <taxon>Agaricomycetidae</taxon>
        <taxon>Agaricales</taxon>
        <taxon>Agaricineae</taxon>
        <taxon>Hymenogastraceae</taxon>
        <taxon>Hebeloma</taxon>
    </lineage>
</organism>
<evidence type="ECO:0000313" key="3">
    <source>
        <dbReference type="Proteomes" id="UP000053424"/>
    </source>
</evidence>
<keyword evidence="3" id="KW-1185">Reference proteome</keyword>
<feature type="region of interest" description="Disordered" evidence="1">
    <location>
        <begin position="34"/>
        <end position="54"/>
    </location>
</feature>
<protein>
    <submittedName>
        <fullName evidence="2">Uncharacterized protein</fullName>
    </submittedName>
</protein>
<accession>A0A0C3C5A7</accession>
<proteinExistence type="predicted"/>
<dbReference type="Proteomes" id="UP000053424">
    <property type="component" value="Unassembled WGS sequence"/>
</dbReference>
<reference evidence="2 3" key="1">
    <citation type="submission" date="2014-04" db="EMBL/GenBank/DDBJ databases">
        <authorList>
            <consortium name="DOE Joint Genome Institute"/>
            <person name="Kuo A."/>
            <person name="Gay G."/>
            <person name="Dore J."/>
            <person name="Kohler A."/>
            <person name="Nagy L.G."/>
            <person name="Floudas D."/>
            <person name="Copeland A."/>
            <person name="Barry K.W."/>
            <person name="Cichocki N."/>
            <person name="Veneault-Fourrey C."/>
            <person name="LaButti K."/>
            <person name="Lindquist E.A."/>
            <person name="Lipzen A."/>
            <person name="Lundell T."/>
            <person name="Morin E."/>
            <person name="Murat C."/>
            <person name="Sun H."/>
            <person name="Tunlid A."/>
            <person name="Henrissat B."/>
            <person name="Grigoriev I.V."/>
            <person name="Hibbett D.S."/>
            <person name="Martin F."/>
            <person name="Nordberg H.P."/>
            <person name="Cantor M.N."/>
            <person name="Hua S.X."/>
        </authorList>
    </citation>
    <scope>NUCLEOTIDE SEQUENCE [LARGE SCALE GENOMIC DNA]</scope>
    <source>
        <strain evidence="3">h7</strain>
    </source>
</reference>
<evidence type="ECO:0000313" key="2">
    <source>
        <dbReference type="EMBL" id="KIM38771.1"/>
    </source>
</evidence>
<gene>
    <name evidence="2" type="ORF">M413DRAFT_447707</name>
</gene>
<dbReference type="AlphaFoldDB" id="A0A0C3C5A7"/>
<sequence>MKLLTIEWIPNSRSSSHGGSTTLYSQQTTLIVGVRGTRNPLSDRAETASGSRRS</sequence>
<reference evidence="3" key="2">
    <citation type="submission" date="2015-01" db="EMBL/GenBank/DDBJ databases">
        <title>Evolutionary Origins and Diversification of the Mycorrhizal Mutualists.</title>
        <authorList>
            <consortium name="DOE Joint Genome Institute"/>
            <consortium name="Mycorrhizal Genomics Consortium"/>
            <person name="Kohler A."/>
            <person name="Kuo A."/>
            <person name="Nagy L.G."/>
            <person name="Floudas D."/>
            <person name="Copeland A."/>
            <person name="Barry K.W."/>
            <person name="Cichocki N."/>
            <person name="Veneault-Fourrey C."/>
            <person name="LaButti K."/>
            <person name="Lindquist E.A."/>
            <person name="Lipzen A."/>
            <person name="Lundell T."/>
            <person name="Morin E."/>
            <person name="Murat C."/>
            <person name="Riley R."/>
            <person name="Ohm R."/>
            <person name="Sun H."/>
            <person name="Tunlid A."/>
            <person name="Henrissat B."/>
            <person name="Grigoriev I.V."/>
            <person name="Hibbett D.S."/>
            <person name="Martin F."/>
        </authorList>
    </citation>
    <scope>NUCLEOTIDE SEQUENCE [LARGE SCALE GENOMIC DNA]</scope>
    <source>
        <strain evidence="3">h7</strain>
    </source>
</reference>
<name>A0A0C3C5A7_HEBCY</name>
<evidence type="ECO:0000256" key="1">
    <source>
        <dbReference type="SAM" id="MobiDB-lite"/>
    </source>
</evidence>